<dbReference type="OrthoDB" id="308440at2759"/>
<protein>
    <recommendedName>
        <fullName evidence="8">Peptidase S26 domain-containing protein</fullName>
    </recommendedName>
</protein>
<dbReference type="GO" id="GO:0042720">
    <property type="term" value="C:mitochondrial inner membrane peptidase complex"/>
    <property type="evidence" value="ECO:0007669"/>
    <property type="project" value="TreeGrafter"/>
</dbReference>
<evidence type="ECO:0000256" key="1">
    <source>
        <dbReference type="ARBA" id="ARBA00004273"/>
    </source>
</evidence>
<evidence type="ECO:0000256" key="2">
    <source>
        <dbReference type="ARBA" id="ARBA00022792"/>
    </source>
</evidence>
<dbReference type="PANTHER" id="PTHR12383:SF16">
    <property type="entry name" value="MITOCHONDRIAL INNER MEMBRANE PROTEASE SUBUNIT 1"/>
    <property type="match status" value="1"/>
</dbReference>
<accession>K8F1L4</accession>
<dbReference type="STRING" id="41875.K8F1L4"/>
<evidence type="ECO:0000259" key="8">
    <source>
        <dbReference type="Pfam" id="PF10502"/>
    </source>
</evidence>
<name>K8F1L4_9CHLO</name>
<evidence type="ECO:0000256" key="3">
    <source>
        <dbReference type="ARBA" id="ARBA00022801"/>
    </source>
</evidence>
<evidence type="ECO:0000313" key="10">
    <source>
        <dbReference type="Proteomes" id="UP000198341"/>
    </source>
</evidence>
<dbReference type="GeneID" id="19012839"/>
<sequence>MTTTAFATKTGSFLSSLKHAVQIVSLAHVFNENVFEVTACVGPSMLPTFNRFGDIVLVDRRIDVGKGDVVVSRSPTNPKHMVCKRVVAVGGERVEKKASASDVSNHRQRREDSEELFLDGEGWSGYRKWDEINKKTKKNKEYVTVPDGHVWLQGDNEGNSTDSRDYGAVPMEMLRGRVFAKVWPMRERGWVERDERYALRDEKE</sequence>
<dbReference type="CDD" id="cd06530">
    <property type="entry name" value="S26_SPase_I"/>
    <property type="match status" value="1"/>
</dbReference>
<keyword evidence="10" id="KW-1185">Reference proteome</keyword>
<dbReference type="InterPro" id="IPR036286">
    <property type="entry name" value="LexA/Signal_pep-like_sf"/>
</dbReference>
<feature type="domain" description="Peptidase S26" evidence="8">
    <location>
        <begin position="17"/>
        <end position="183"/>
    </location>
</feature>
<dbReference type="GO" id="GO:0006465">
    <property type="term" value="P:signal peptide processing"/>
    <property type="evidence" value="ECO:0007669"/>
    <property type="project" value="InterPro"/>
</dbReference>
<dbReference type="SUPFAM" id="SSF51306">
    <property type="entry name" value="LexA/Signal peptidase"/>
    <property type="match status" value="1"/>
</dbReference>
<comment type="subcellular location">
    <subcellularLocation>
        <location evidence="1">Mitochondrion inner membrane</location>
    </subcellularLocation>
</comment>
<dbReference type="GO" id="GO:0004252">
    <property type="term" value="F:serine-type endopeptidase activity"/>
    <property type="evidence" value="ECO:0007669"/>
    <property type="project" value="InterPro"/>
</dbReference>
<dbReference type="GO" id="GO:0006627">
    <property type="term" value="P:protein processing involved in protein targeting to mitochondrion"/>
    <property type="evidence" value="ECO:0007669"/>
    <property type="project" value="TreeGrafter"/>
</dbReference>
<keyword evidence="2" id="KW-0999">Mitochondrion inner membrane</keyword>
<organism evidence="9 10">
    <name type="scientific">Bathycoccus prasinos</name>
    <dbReference type="NCBI Taxonomy" id="41875"/>
    <lineage>
        <taxon>Eukaryota</taxon>
        <taxon>Viridiplantae</taxon>
        <taxon>Chlorophyta</taxon>
        <taxon>Mamiellophyceae</taxon>
        <taxon>Mamiellales</taxon>
        <taxon>Bathycoccaceae</taxon>
        <taxon>Bathycoccus</taxon>
    </lineage>
</organism>
<feature type="active site" evidence="7">
    <location>
        <position position="44"/>
    </location>
</feature>
<evidence type="ECO:0000256" key="5">
    <source>
        <dbReference type="ARBA" id="ARBA00023136"/>
    </source>
</evidence>
<evidence type="ECO:0000256" key="6">
    <source>
        <dbReference type="ARBA" id="ARBA00038445"/>
    </source>
</evidence>
<evidence type="ECO:0000256" key="4">
    <source>
        <dbReference type="ARBA" id="ARBA00023128"/>
    </source>
</evidence>
<dbReference type="InterPro" id="IPR000223">
    <property type="entry name" value="Pept_S26A_signal_pept_1"/>
</dbReference>
<dbReference type="AlphaFoldDB" id="K8F1L4"/>
<keyword evidence="3" id="KW-0378">Hydrolase</keyword>
<keyword evidence="4" id="KW-0496">Mitochondrion</keyword>
<dbReference type="EMBL" id="FO082268">
    <property type="protein sequence ID" value="CCO18695.1"/>
    <property type="molecule type" value="Genomic_DNA"/>
</dbReference>
<evidence type="ECO:0000256" key="7">
    <source>
        <dbReference type="PIRSR" id="PIRSR600223-1"/>
    </source>
</evidence>
<dbReference type="Gene3D" id="2.10.109.10">
    <property type="entry name" value="Umud Fragment, subunit A"/>
    <property type="match status" value="1"/>
</dbReference>
<comment type="similarity">
    <text evidence="6">Belongs to the peptidase S26 family. IMP1 subfamily.</text>
</comment>
<dbReference type="RefSeq" id="XP_007510350.1">
    <property type="nucleotide sequence ID" value="XM_007510288.1"/>
</dbReference>
<reference evidence="9 10" key="1">
    <citation type="submission" date="2011-10" db="EMBL/GenBank/DDBJ databases">
        <authorList>
            <person name="Genoscope - CEA"/>
        </authorList>
    </citation>
    <scope>NUCLEOTIDE SEQUENCE [LARGE SCALE GENOMIC DNA]</scope>
    <source>
        <strain evidence="9 10">RCC 1105</strain>
    </source>
</reference>
<dbReference type="eggNOG" id="KOG0171">
    <property type="taxonomic scope" value="Eukaryota"/>
</dbReference>
<feature type="active site" evidence="7">
    <location>
        <position position="84"/>
    </location>
</feature>
<dbReference type="Proteomes" id="UP000198341">
    <property type="component" value="Chromosome 11"/>
</dbReference>
<keyword evidence="5" id="KW-0472">Membrane</keyword>
<proteinExistence type="inferred from homology"/>
<dbReference type="PANTHER" id="PTHR12383">
    <property type="entry name" value="PROTEASE FAMILY S26 MITOCHONDRIAL INNER MEMBRANE PROTEASE-RELATED"/>
    <property type="match status" value="1"/>
</dbReference>
<dbReference type="Pfam" id="PF10502">
    <property type="entry name" value="Peptidase_S26"/>
    <property type="match status" value="1"/>
</dbReference>
<dbReference type="InterPro" id="IPR019533">
    <property type="entry name" value="Peptidase_S26"/>
</dbReference>
<dbReference type="PRINTS" id="PR00727">
    <property type="entry name" value="LEADERPTASE"/>
</dbReference>
<dbReference type="NCBIfam" id="TIGR02227">
    <property type="entry name" value="sigpep_I_bact"/>
    <property type="match status" value="1"/>
</dbReference>
<dbReference type="InterPro" id="IPR052064">
    <property type="entry name" value="Mito_IMP1_subunit"/>
</dbReference>
<evidence type="ECO:0000313" key="9">
    <source>
        <dbReference type="EMBL" id="CCO18695.1"/>
    </source>
</evidence>
<gene>
    <name evidence="9" type="ordered locus">Bathy11g01590</name>
</gene>
<dbReference type="KEGG" id="bpg:Bathy11g01590"/>